<reference evidence="2 3" key="1">
    <citation type="submission" date="2016-02" db="EMBL/GenBank/DDBJ databases">
        <title>Genome analysis of coral dinoflagellate symbionts highlights evolutionary adaptations to a symbiotic lifestyle.</title>
        <authorList>
            <person name="Aranda M."/>
            <person name="Li Y."/>
            <person name="Liew Y.J."/>
            <person name="Baumgarten S."/>
            <person name="Simakov O."/>
            <person name="Wilson M."/>
            <person name="Piel J."/>
            <person name="Ashoor H."/>
            <person name="Bougouffa S."/>
            <person name="Bajic V.B."/>
            <person name="Ryu T."/>
            <person name="Ravasi T."/>
            <person name="Bayer T."/>
            <person name="Micklem G."/>
            <person name="Kim H."/>
            <person name="Bhak J."/>
            <person name="Lajeunesse T.C."/>
            <person name="Voolstra C.R."/>
        </authorList>
    </citation>
    <scope>NUCLEOTIDE SEQUENCE [LARGE SCALE GENOMIC DNA]</scope>
    <source>
        <strain evidence="2 3">CCMP2467</strain>
    </source>
</reference>
<feature type="transmembrane region" description="Helical" evidence="1">
    <location>
        <begin position="14"/>
        <end position="37"/>
    </location>
</feature>
<name>A0A1Q9CLD1_SYMMI</name>
<proteinExistence type="predicted"/>
<gene>
    <name evidence="2" type="ORF">AK812_SmicGene35471</name>
</gene>
<evidence type="ECO:0000313" key="3">
    <source>
        <dbReference type="Proteomes" id="UP000186817"/>
    </source>
</evidence>
<keyword evidence="3" id="KW-1185">Reference proteome</keyword>
<keyword evidence="1" id="KW-0812">Transmembrane</keyword>
<evidence type="ECO:0000256" key="1">
    <source>
        <dbReference type="SAM" id="Phobius"/>
    </source>
</evidence>
<protein>
    <submittedName>
        <fullName evidence="2">Uncharacterized protein</fullName>
    </submittedName>
</protein>
<dbReference type="EMBL" id="LSRX01001096">
    <property type="protein sequence ID" value="OLP83731.1"/>
    <property type="molecule type" value="Genomic_DNA"/>
</dbReference>
<dbReference type="OrthoDB" id="430069at2759"/>
<sequence length="149" mass="16610">MQARVGALQNNDQLADVVSLLVVPAIATSFHICTSLTGPNFSSSPLRSLWQRFLVLLVARLLSGLLTEEIFRRRVDVLNKAEALELHLLPIDGSQNRNRYLSDICIGPKLALEAMRNIERRLNMAQAAIITAIITVFVRCGCIIETIWL</sequence>
<keyword evidence="1" id="KW-1133">Transmembrane helix</keyword>
<feature type="transmembrane region" description="Helical" evidence="1">
    <location>
        <begin position="125"/>
        <end position="148"/>
    </location>
</feature>
<evidence type="ECO:0000313" key="2">
    <source>
        <dbReference type="EMBL" id="OLP83731.1"/>
    </source>
</evidence>
<accession>A0A1Q9CLD1</accession>
<dbReference type="Proteomes" id="UP000186817">
    <property type="component" value="Unassembled WGS sequence"/>
</dbReference>
<keyword evidence="1" id="KW-0472">Membrane</keyword>
<feature type="transmembrane region" description="Helical" evidence="1">
    <location>
        <begin position="49"/>
        <end position="66"/>
    </location>
</feature>
<comment type="caution">
    <text evidence="2">The sequence shown here is derived from an EMBL/GenBank/DDBJ whole genome shotgun (WGS) entry which is preliminary data.</text>
</comment>
<dbReference type="AlphaFoldDB" id="A0A1Q9CLD1"/>
<organism evidence="2 3">
    <name type="scientific">Symbiodinium microadriaticum</name>
    <name type="common">Dinoflagellate</name>
    <name type="synonym">Zooxanthella microadriatica</name>
    <dbReference type="NCBI Taxonomy" id="2951"/>
    <lineage>
        <taxon>Eukaryota</taxon>
        <taxon>Sar</taxon>
        <taxon>Alveolata</taxon>
        <taxon>Dinophyceae</taxon>
        <taxon>Suessiales</taxon>
        <taxon>Symbiodiniaceae</taxon>
        <taxon>Symbiodinium</taxon>
    </lineage>
</organism>